<sequence length="287" mass="32193">MVKDHARPSAKDDAARTTIAAMGGSSAPPAPSPTFANRRAAILRINQLGPGASASSSSAPTARPQARGAYRQKHTWGQVPPHTHSEPPKETPRRHGGFTCVSPYYEVRGNKITLRVSDGDRTNVPPAEPYVVGTDGRVCSFERVWPSEWPAKMWKRKIGRYLARVVFERGQEPGEHIWALWKWPEGYTLWVKKTSKLGAGEDHDVRRDYYLYGSLSPRCRYFSSPKEFVLHAEWLMKGMPRDGRNGPLCRCEYCSGRSQTELNDTILDVKHAFLPAVSDNEEGEEDD</sequence>
<dbReference type="KEGG" id="hir:HETIRDRAFT_457799"/>
<feature type="domain" description="Cryptic loci regulator 2 N-terminal" evidence="2">
    <location>
        <begin position="178"/>
        <end position="254"/>
    </location>
</feature>
<protein>
    <recommendedName>
        <fullName evidence="2">Cryptic loci regulator 2 N-terminal domain-containing protein</fullName>
    </recommendedName>
</protein>
<feature type="compositionally biased region" description="Basic and acidic residues" evidence="1">
    <location>
        <begin position="83"/>
        <end position="93"/>
    </location>
</feature>
<dbReference type="PANTHER" id="PTHR38046">
    <property type="entry name" value="CRYPTIC LOCI REGULATOR 2"/>
    <property type="match status" value="1"/>
</dbReference>
<dbReference type="GO" id="GO:0033553">
    <property type="term" value="C:rDNA heterochromatin"/>
    <property type="evidence" value="ECO:0007669"/>
    <property type="project" value="TreeGrafter"/>
</dbReference>
<evidence type="ECO:0000313" key="4">
    <source>
        <dbReference type="Proteomes" id="UP000030671"/>
    </source>
</evidence>
<dbReference type="InterPro" id="IPR038986">
    <property type="entry name" value="Clr2"/>
</dbReference>
<dbReference type="GO" id="GO:0070824">
    <property type="term" value="C:SHREC complex"/>
    <property type="evidence" value="ECO:0007669"/>
    <property type="project" value="InterPro"/>
</dbReference>
<dbReference type="Proteomes" id="UP000030671">
    <property type="component" value="Unassembled WGS sequence"/>
</dbReference>
<dbReference type="HOGENOM" id="CLU_969965_0_0_1"/>
<dbReference type="STRING" id="747525.W4KEB2"/>
<dbReference type="EMBL" id="KI925456">
    <property type="protein sequence ID" value="ETW83660.1"/>
    <property type="molecule type" value="Genomic_DNA"/>
</dbReference>
<dbReference type="eggNOG" id="ENOG502S16G">
    <property type="taxonomic scope" value="Eukaryota"/>
</dbReference>
<evidence type="ECO:0000256" key="1">
    <source>
        <dbReference type="SAM" id="MobiDB-lite"/>
    </source>
</evidence>
<dbReference type="GeneID" id="20676868"/>
<dbReference type="PANTHER" id="PTHR38046:SF1">
    <property type="entry name" value="CRYPTIC LOCI REGULATOR 2"/>
    <property type="match status" value="1"/>
</dbReference>
<dbReference type="AlphaFoldDB" id="W4KEB2"/>
<dbReference type="GO" id="GO:0030466">
    <property type="term" value="P:silent mating-type cassette heterochromatin formation"/>
    <property type="evidence" value="ECO:0007669"/>
    <property type="project" value="TreeGrafter"/>
</dbReference>
<dbReference type="InParanoid" id="W4KEB2"/>
<name>W4KEB2_HETIT</name>
<gene>
    <name evidence="3" type="ORF">HETIRDRAFT_457799</name>
</gene>
<organism evidence="3 4">
    <name type="scientific">Heterobasidion irregulare (strain TC 32-1)</name>
    <dbReference type="NCBI Taxonomy" id="747525"/>
    <lineage>
        <taxon>Eukaryota</taxon>
        <taxon>Fungi</taxon>
        <taxon>Dikarya</taxon>
        <taxon>Basidiomycota</taxon>
        <taxon>Agaricomycotina</taxon>
        <taxon>Agaricomycetes</taxon>
        <taxon>Russulales</taxon>
        <taxon>Bondarzewiaceae</taxon>
        <taxon>Heterobasidion</taxon>
        <taxon>Heterobasidion annosum species complex</taxon>
    </lineage>
</organism>
<dbReference type="OrthoDB" id="2421327at2759"/>
<dbReference type="Pfam" id="PF16761">
    <property type="entry name" value="Clr2_transil"/>
    <property type="match status" value="1"/>
</dbReference>
<feature type="region of interest" description="Disordered" evidence="1">
    <location>
        <begin position="1"/>
        <end position="96"/>
    </location>
</feature>
<reference evidence="3 4" key="1">
    <citation type="journal article" date="2012" name="New Phytol.">
        <title>Insight into trade-off between wood decay and parasitism from the genome of a fungal forest pathogen.</title>
        <authorList>
            <person name="Olson A."/>
            <person name="Aerts A."/>
            <person name="Asiegbu F."/>
            <person name="Belbahri L."/>
            <person name="Bouzid O."/>
            <person name="Broberg A."/>
            <person name="Canback B."/>
            <person name="Coutinho P.M."/>
            <person name="Cullen D."/>
            <person name="Dalman K."/>
            <person name="Deflorio G."/>
            <person name="van Diepen L.T."/>
            <person name="Dunand C."/>
            <person name="Duplessis S."/>
            <person name="Durling M."/>
            <person name="Gonthier P."/>
            <person name="Grimwood J."/>
            <person name="Fossdal C.G."/>
            <person name="Hansson D."/>
            <person name="Henrissat B."/>
            <person name="Hietala A."/>
            <person name="Himmelstrand K."/>
            <person name="Hoffmeister D."/>
            <person name="Hogberg N."/>
            <person name="James T.Y."/>
            <person name="Karlsson M."/>
            <person name="Kohler A."/>
            <person name="Kues U."/>
            <person name="Lee Y.H."/>
            <person name="Lin Y.C."/>
            <person name="Lind M."/>
            <person name="Lindquist E."/>
            <person name="Lombard V."/>
            <person name="Lucas S."/>
            <person name="Lunden K."/>
            <person name="Morin E."/>
            <person name="Murat C."/>
            <person name="Park J."/>
            <person name="Raffaello T."/>
            <person name="Rouze P."/>
            <person name="Salamov A."/>
            <person name="Schmutz J."/>
            <person name="Solheim H."/>
            <person name="Stahlberg J."/>
            <person name="Velez H."/>
            <person name="de Vries R.P."/>
            <person name="Wiebenga A."/>
            <person name="Woodward S."/>
            <person name="Yakovlev I."/>
            <person name="Garbelotto M."/>
            <person name="Martin F."/>
            <person name="Grigoriev I.V."/>
            <person name="Stenlid J."/>
        </authorList>
    </citation>
    <scope>NUCLEOTIDE SEQUENCE [LARGE SCALE GENOMIC DNA]</scope>
    <source>
        <strain evidence="3 4">TC 32-1</strain>
    </source>
</reference>
<proteinExistence type="predicted"/>
<feature type="compositionally biased region" description="Basic and acidic residues" evidence="1">
    <location>
        <begin position="1"/>
        <end position="15"/>
    </location>
</feature>
<dbReference type="GO" id="GO:0031934">
    <property type="term" value="C:mating-type region heterochromatin"/>
    <property type="evidence" value="ECO:0007669"/>
    <property type="project" value="TreeGrafter"/>
</dbReference>
<evidence type="ECO:0000313" key="3">
    <source>
        <dbReference type="EMBL" id="ETW83660.1"/>
    </source>
</evidence>
<dbReference type="RefSeq" id="XP_009543430.1">
    <property type="nucleotide sequence ID" value="XM_009545135.1"/>
</dbReference>
<accession>W4KEB2</accession>
<evidence type="ECO:0000259" key="2">
    <source>
        <dbReference type="Pfam" id="PF16761"/>
    </source>
</evidence>
<keyword evidence="4" id="KW-1185">Reference proteome</keyword>
<dbReference type="InterPro" id="IPR031915">
    <property type="entry name" value="Clr2_N"/>
</dbReference>